<name>A0AAW9SSA8_9RHOB</name>
<evidence type="ECO:0000313" key="2">
    <source>
        <dbReference type="EMBL" id="MEN9061563.1"/>
    </source>
</evidence>
<comment type="caution">
    <text evidence="2">The sequence shown here is derived from an EMBL/GenBank/DDBJ whole genome shotgun (WGS) entry which is preliminary data.</text>
</comment>
<keyword evidence="1" id="KW-1133">Transmembrane helix</keyword>
<accession>A0AAW9SSA8</accession>
<organism evidence="2 3">
    <name type="scientific">Ponticoccus litoralis</name>
    <dbReference type="NCBI Taxonomy" id="422297"/>
    <lineage>
        <taxon>Bacteria</taxon>
        <taxon>Pseudomonadati</taxon>
        <taxon>Pseudomonadota</taxon>
        <taxon>Alphaproteobacteria</taxon>
        <taxon>Rhodobacterales</taxon>
        <taxon>Roseobacteraceae</taxon>
        <taxon>Ponticoccus</taxon>
    </lineage>
</organism>
<proteinExistence type="predicted"/>
<reference evidence="2 3" key="1">
    <citation type="submission" date="2024-05" db="EMBL/GenBank/DDBJ databases">
        <title>Genome sequence of Ponticoccus litoralis KCCM 90028.</title>
        <authorList>
            <person name="Kim J.M."/>
            <person name="Lee J.K."/>
            <person name="Choi B.J."/>
            <person name="Bayburt H."/>
            <person name="Baek J.H."/>
            <person name="Jeon C.O."/>
        </authorList>
    </citation>
    <scope>NUCLEOTIDE SEQUENCE [LARGE SCALE GENOMIC DNA]</scope>
    <source>
        <strain evidence="2 3">KCCM 90028</strain>
    </source>
</reference>
<evidence type="ECO:0000313" key="3">
    <source>
        <dbReference type="Proteomes" id="UP001428774"/>
    </source>
</evidence>
<gene>
    <name evidence="2" type="ORF">ABFB10_11460</name>
</gene>
<dbReference type="RefSeq" id="WP_347166623.1">
    <property type="nucleotide sequence ID" value="NZ_JBDNCH010000002.1"/>
</dbReference>
<dbReference type="AlphaFoldDB" id="A0AAW9SSA8"/>
<protein>
    <submittedName>
        <fullName evidence="2">Uncharacterized protein</fullName>
    </submittedName>
</protein>
<dbReference type="Proteomes" id="UP001428774">
    <property type="component" value="Unassembled WGS sequence"/>
</dbReference>
<evidence type="ECO:0000256" key="1">
    <source>
        <dbReference type="SAM" id="Phobius"/>
    </source>
</evidence>
<sequence length="114" mass="12598">MSDALTNFRKRDAALRKKHLRMARGYRNRLKSDGLIVQEPDDKLGDIGLRLLSFALVVFMGFKVMVLTGLGAEAYSLHLAHLAEGSVYERAGAWLMQIDPVTRALAALVAPLFA</sequence>
<dbReference type="EMBL" id="JBDNCH010000002">
    <property type="protein sequence ID" value="MEN9061563.1"/>
    <property type="molecule type" value="Genomic_DNA"/>
</dbReference>
<keyword evidence="1" id="KW-0472">Membrane</keyword>
<feature type="transmembrane region" description="Helical" evidence="1">
    <location>
        <begin position="51"/>
        <end position="72"/>
    </location>
</feature>
<keyword evidence="3" id="KW-1185">Reference proteome</keyword>
<keyword evidence="1" id="KW-0812">Transmembrane</keyword>